<proteinExistence type="predicted"/>
<dbReference type="RefSeq" id="WP_141199266.1">
    <property type="nucleotide sequence ID" value="NZ_CP041186.1"/>
</dbReference>
<dbReference type="Proteomes" id="UP000315995">
    <property type="component" value="Chromosome"/>
</dbReference>
<feature type="region of interest" description="Disordered" evidence="1">
    <location>
        <begin position="617"/>
        <end position="636"/>
    </location>
</feature>
<dbReference type="OrthoDB" id="5477242at2"/>
<evidence type="ECO:0000313" key="2">
    <source>
        <dbReference type="EMBL" id="QDG52803.1"/>
    </source>
</evidence>
<evidence type="ECO:0000256" key="1">
    <source>
        <dbReference type="SAM" id="MobiDB-lite"/>
    </source>
</evidence>
<keyword evidence="3" id="KW-1185">Reference proteome</keyword>
<dbReference type="EMBL" id="CP041186">
    <property type="protein sequence ID" value="QDG52803.1"/>
    <property type="molecule type" value="Genomic_DNA"/>
</dbReference>
<gene>
    <name evidence="2" type="ORF">FIV42_19255</name>
</gene>
<name>A0A4Y6PX10_PERCE</name>
<feature type="region of interest" description="Disordered" evidence="1">
    <location>
        <begin position="1112"/>
        <end position="1151"/>
    </location>
</feature>
<organism evidence="2 3">
    <name type="scientific">Persicimonas caeni</name>
    <dbReference type="NCBI Taxonomy" id="2292766"/>
    <lineage>
        <taxon>Bacteria</taxon>
        <taxon>Deltaproteobacteria</taxon>
        <taxon>Bradymonadales</taxon>
        <taxon>Bradymonadaceae</taxon>
        <taxon>Persicimonas</taxon>
    </lineage>
</organism>
<feature type="compositionally biased region" description="Low complexity" evidence="1">
    <location>
        <begin position="1127"/>
        <end position="1144"/>
    </location>
</feature>
<sequence>MSSIDQVIARSRQPGGFKERKRFTVARQRAIRKMRQFALADPHYYVLELIQAAVANRATHVDLRIEKKSFGLSYIGGGFTQEELAQLFDFLFASKEDFEHGDIRQLALGVNALMIMEPKRIIIESGDGTMGGTTRIEIKSSENTVDVGTPDAALRGTFIRAEGLRRSKIRGKSNLSSTDYGPPECSAIENRCLAAPVPIIVNDEPVFGYSSVRTPVVFGYRNVVTFDEGDLYGSIGIAEQRHKEMFKLLTWGSWIQSLEHDLIDGAQLGGVVAYDRLNKTADHSGIVKDATLHEMWARLKPYAHKALSGQTGKAVFQIAPLGGDLLEPRELRSMLHEHGTAVVVPPKLSPNGPAGERAQEIGRVLEAPVLTVDEAEMPTLRNLAGNDVRLIRPDLNNPGELAFFKKPTAKAPPRPWLIGATELSPISLGNFVAHLFHEEIVPSEPSAIKQILSRLGGRPSDAEKIIMYADELRQGVNSTETSLIDQLESTSEITGTIYTPDDVGSGENHNRRELWVRVRSVDRIVWQGAVTSAYPGHVLDIEVPSASPSALLEPIVEGADASLAWLIAEVMARYAIDDLEKTAERTLESLGQADLEPGSTGARVALAALARDAVKRLRSTGSPESGGSAGEDSGPSVRFSLVGNEASLDLLDVPVFRTLDGMATTMRDLAWMLEQTAGLVYGVIPEVTPDLEGLDPSSILELDLETERLLMQIVGEGAYVRVDCRDVLAEDEASGWKVRDVALGLREYPNGALLAEGAEGRPDEATVEKLVQQLVRQFGGAGVDGDDEELRRQAVRHLQYFVCYRAVHEPNKETYGVDTMGLFLDGHGRVVSLRDILRGFEAHGRMVMVDGRSSDVCEMGSLSSRKTAGDAEPPESLMMNTWVFGLLQPFGELTGAFDFDLTDAEAADVEITPETAFVASTQIEGENMSGRLGLPEVPVENPSIAVISADNQQVFQLRQPAIEHGIVGLIKVEAGGVEARWKEIYSAARHAGWRVLSSLTEGLAERQGDDDYERILAQLFDFAARHMRLAKRPDGTVFYENNHGLAQRILDIPLFATTRGIPVSAQRLINEFCVEQTRGGSLLESTRIVLTDDVPQVLVDWVERHLRPENVARPPAHSAQHPAVARQATDGQAADGQADGQLAADGGGPTDARALSKALERSLGEMRPDEHVKVLARDYFRLDPDEEPSAEALSKFNMRVWVVDFANQKKKRTVPSDRVYYLLQEADDEDAFVYANGRPPVLLINSQHWLAQQALLAGAGDSRAFAWLLLSAYSHINALLSPVTNDHELEFQRRVADALERGVLTR</sequence>
<reference evidence="2 3" key="1">
    <citation type="submission" date="2019-06" db="EMBL/GenBank/DDBJ databases">
        <title>Persicimonas caeni gen. nov., sp. nov., a predatory bacterium isolated from solar saltern.</title>
        <authorList>
            <person name="Wang S."/>
        </authorList>
    </citation>
    <scope>NUCLEOTIDE SEQUENCE [LARGE SCALE GENOMIC DNA]</scope>
    <source>
        <strain evidence="2 3">YN101</strain>
    </source>
</reference>
<accession>A0A5B8Y7V2</accession>
<accession>A0A4Y6PX10</accession>
<evidence type="ECO:0000313" key="3">
    <source>
        <dbReference type="Proteomes" id="UP000315995"/>
    </source>
</evidence>
<protein>
    <submittedName>
        <fullName evidence="2">Uncharacterized protein</fullName>
    </submittedName>
</protein>